<reference evidence="4 5" key="1">
    <citation type="journal article" date="2013" name="Nature">
        <title>Insights into bilaterian evolution from three spiralian genomes.</title>
        <authorList>
            <person name="Simakov O."/>
            <person name="Marletaz F."/>
            <person name="Cho S.J."/>
            <person name="Edsinger-Gonzales E."/>
            <person name="Havlak P."/>
            <person name="Hellsten U."/>
            <person name="Kuo D.H."/>
            <person name="Larsson T."/>
            <person name="Lv J."/>
            <person name="Arendt D."/>
            <person name="Savage R."/>
            <person name="Osoegawa K."/>
            <person name="de Jong P."/>
            <person name="Grimwood J."/>
            <person name="Chapman J.A."/>
            <person name="Shapiro H."/>
            <person name="Aerts A."/>
            <person name="Otillar R.P."/>
            <person name="Terry A.Y."/>
            <person name="Boore J.L."/>
            <person name="Grigoriev I.V."/>
            <person name="Lindberg D.R."/>
            <person name="Seaver E.C."/>
            <person name="Weisblat D.A."/>
            <person name="Putnam N.H."/>
            <person name="Rokhsar D.S."/>
        </authorList>
    </citation>
    <scope>NUCLEOTIDE SEQUENCE [LARGE SCALE GENOMIC DNA]</scope>
</reference>
<keyword evidence="1" id="KW-0433">Leucine-rich repeat</keyword>
<dbReference type="InterPro" id="IPR050576">
    <property type="entry name" value="Cilia_flagella_integrity"/>
</dbReference>
<evidence type="ECO:0008006" key="6">
    <source>
        <dbReference type="Google" id="ProtNLM"/>
    </source>
</evidence>
<keyword evidence="5" id="KW-1185">Reference proteome</keyword>
<dbReference type="HOGENOM" id="CLU_595226_0_0_1"/>
<dbReference type="STRING" id="225164.V4CPP1"/>
<protein>
    <recommendedName>
        <fullName evidence="6">U2A'/phosphoprotein 32 family A C-terminal domain-containing protein</fullName>
    </recommendedName>
</protein>
<dbReference type="PANTHER" id="PTHR45973:SF36">
    <property type="entry name" value="CENTRIOLIN"/>
    <property type="match status" value="1"/>
</dbReference>
<dbReference type="OrthoDB" id="433501at2759"/>
<gene>
    <name evidence="4" type="ORF">LOTGIDRAFT_136351</name>
</gene>
<dbReference type="CTD" id="20233797"/>
<keyword evidence="2" id="KW-0677">Repeat</keyword>
<dbReference type="InterPro" id="IPR001611">
    <property type="entry name" value="Leu-rich_rpt"/>
</dbReference>
<organism evidence="4 5">
    <name type="scientific">Lottia gigantea</name>
    <name type="common">Giant owl limpet</name>
    <dbReference type="NCBI Taxonomy" id="225164"/>
    <lineage>
        <taxon>Eukaryota</taxon>
        <taxon>Metazoa</taxon>
        <taxon>Spiralia</taxon>
        <taxon>Lophotrochozoa</taxon>
        <taxon>Mollusca</taxon>
        <taxon>Gastropoda</taxon>
        <taxon>Patellogastropoda</taxon>
        <taxon>Lottioidea</taxon>
        <taxon>Lottiidae</taxon>
        <taxon>Lottia</taxon>
    </lineage>
</organism>
<evidence type="ECO:0000256" key="1">
    <source>
        <dbReference type="ARBA" id="ARBA00022614"/>
    </source>
</evidence>
<name>V4CPP1_LOTGI</name>
<dbReference type="AlphaFoldDB" id="V4CPP1"/>
<dbReference type="OMA" id="FVVFHLR"/>
<dbReference type="SMART" id="SM00365">
    <property type="entry name" value="LRR_SD22"/>
    <property type="match status" value="3"/>
</dbReference>
<dbReference type="EMBL" id="KB199780">
    <property type="protein sequence ID" value="ESP04370.1"/>
    <property type="molecule type" value="Genomic_DNA"/>
</dbReference>
<dbReference type="InterPro" id="IPR032675">
    <property type="entry name" value="LRR_dom_sf"/>
</dbReference>
<dbReference type="KEGG" id="lgi:LOTGIDRAFT_136351"/>
<feature type="region of interest" description="Disordered" evidence="3">
    <location>
        <begin position="340"/>
        <end position="359"/>
    </location>
</feature>
<feature type="region of interest" description="Disordered" evidence="3">
    <location>
        <begin position="199"/>
        <end position="230"/>
    </location>
</feature>
<feature type="compositionally biased region" description="Basic and acidic residues" evidence="3">
    <location>
        <begin position="199"/>
        <end position="223"/>
    </location>
</feature>
<evidence type="ECO:0000256" key="3">
    <source>
        <dbReference type="SAM" id="MobiDB-lite"/>
    </source>
</evidence>
<dbReference type="Pfam" id="PF14580">
    <property type="entry name" value="LRR_9"/>
    <property type="match status" value="1"/>
</dbReference>
<dbReference type="InterPro" id="IPR003591">
    <property type="entry name" value="Leu-rich_rpt_typical-subtyp"/>
</dbReference>
<dbReference type="Proteomes" id="UP000030746">
    <property type="component" value="Unassembled WGS sequence"/>
</dbReference>
<dbReference type="SMART" id="SM00369">
    <property type="entry name" value="LRR_TYP"/>
    <property type="match status" value="5"/>
</dbReference>
<evidence type="ECO:0000256" key="2">
    <source>
        <dbReference type="ARBA" id="ARBA00022737"/>
    </source>
</evidence>
<dbReference type="PANTHER" id="PTHR45973">
    <property type="entry name" value="PROTEIN PHOSPHATASE 1 REGULATORY SUBUNIT SDS22-RELATED"/>
    <property type="match status" value="1"/>
</dbReference>
<dbReference type="PROSITE" id="PS51450">
    <property type="entry name" value="LRR"/>
    <property type="match status" value="2"/>
</dbReference>
<sequence>GVRYITEDLIKKQAKEENFDLITNLNLNISKDGKKIKYIENLEKLGKLQVLILSNNMIEKIEKMDKLQKLRELNLAYNMISRLEGLENLILLQTLNVTGNQIEHIPVWLSRKLKALRTFRISRNKLESLSEVSKLKSLSDLSTLDISENPLAEISHHRLYIIFHLKPLETLDGQQVLQTERSTAQERFAQDEVEKLEQQLEEQETRNRHLEESHNKSVHELSAKDTSAAELKLKDQQSREKIKNLEQELKIREDLLKRKTSDLNKASEKHYQLEQELAFFKIDSKFDSLGERPPASLDQSGDDSGLIGESPYIGKARYRSNQYAQESSIMSSPQKIVMSSFDTSSAMSSPSKGFTPVAGKLHQNVDNKLAEKQRELELGKYV</sequence>
<dbReference type="SUPFAM" id="SSF52075">
    <property type="entry name" value="Outer arm dynein light chain 1"/>
    <property type="match status" value="1"/>
</dbReference>
<evidence type="ECO:0000313" key="5">
    <source>
        <dbReference type="Proteomes" id="UP000030746"/>
    </source>
</evidence>
<dbReference type="GeneID" id="20233797"/>
<dbReference type="Gene3D" id="3.80.10.10">
    <property type="entry name" value="Ribonuclease Inhibitor"/>
    <property type="match status" value="2"/>
</dbReference>
<proteinExistence type="predicted"/>
<evidence type="ECO:0000313" key="4">
    <source>
        <dbReference type="EMBL" id="ESP04370.1"/>
    </source>
</evidence>
<accession>V4CPP1</accession>
<feature type="non-terminal residue" evidence="4">
    <location>
        <position position="1"/>
    </location>
</feature>
<feature type="compositionally biased region" description="Low complexity" evidence="3">
    <location>
        <begin position="340"/>
        <end position="351"/>
    </location>
</feature>
<dbReference type="RefSeq" id="XP_009044973.1">
    <property type="nucleotide sequence ID" value="XM_009046725.1"/>
</dbReference>